<reference evidence="4" key="1">
    <citation type="journal article" date="2019" name="Int. J. Syst. Evol. Microbiol.">
        <title>The Global Catalogue of Microorganisms (GCM) 10K type strain sequencing project: providing services to taxonomists for standard genome sequencing and annotation.</title>
        <authorList>
            <consortium name="The Broad Institute Genomics Platform"/>
            <consortium name="The Broad Institute Genome Sequencing Center for Infectious Disease"/>
            <person name="Wu L."/>
            <person name="Ma J."/>
        </authorList>
    </citation>
    <scope>NUCLEOTIDE SEQUENCE [LARGE SCALE GENOMIC DNA]</scope>
    <source>
        <strain evidence="4">JCM 17924</strain>
    </source>
</reference>
<sequence length="258" mass="29046">MKRLLSPLAFALRQRLFVPVALTTALLAPVAALAQTKPATPAKTTTPPASKDTSAAKPKPAAKPAPKQSGTISESVLAPVERDLRVLGGWVNETVNRADATIKRELPQLKADFDRQSSRIDRAADSLSNQSKREYDVLKRRYNSWETEQERLDGQARRPETAQSAQTRLLGENVNLARARPTELHDLYGRFIDAARAQRKEWTSDDWAAASAVLTRLNQRYEQVREQVDLEERLRIRSWQGEFRTFEKARATKDAMAN</sequence>
<dbReference type="EMBL" id="BAABHA010000001">
    <property type="protein sequence ID" value="GAA4373784.1"/>
    <property type="molecule type" value="Genomic_DNA"/>
</dbReference>
<feature type="chain" id="PRO_5046218015" description="Chromosome partition protein Smc" evidence="2">
    <location>
        <begin position="35"/>
        <end position="258"/>
    </location>
</feature>
<keyword evidence="2" id="KW-0732">Signal</keyword>
<feature type="signal peptide" evidence="2">
    <location>
        <begin position="1"/>
        <end position="34"/>
    </location>
</feature>
<keyword evidence="4" id="KW-1185">Reference proteome</keyword>
<feature type="region of interest" description="Disordered" evidence="1">
    <location>
        <begin position="37"/>
        <end position="74"/>
    </location>
</feature>
<protein>
    <recommendedName>
        <fullName evidence="5">Chromosome partition protein Smc</fullName>
    </recommendedName>
</protein>
<proteinExistence type="predicted"/>
<comment type="caution">
    <text evidence="3">The sequence shown here is derived from an EMBL/GenBank/DDBJ whole genome shotgun (WGS) entry which is preliminary data.</text>
</comment>
<organism evidence="3 4">
    <name type="scientific">Hymenobacter koreensis</name>
    <dbReference type="NCBI Taxonomy" id="1084523"/>
    <lineage>
        <taxon>Bacteria</taxon>
        <taxon>Pseudomonadati</taxon>
        <taxon>Bacteroidota</taxon>
        <taxon>Cytophagia</taxon>
        <taxon>Cytophagales</taxon>
        <taxon>Hymenobacteraceae</taxon>
        <taxon>Hymenobacter</taxon>
    </lineage>
</organism>
<evidence type="ECO:0000313" key="3">
    <source>
        <dbReference type="EMBL" id="GAA4373784.1"/>
    </source>
</evidence>
<feature type="compositionally biased region" description="Low complexity" evidence="1">
    <location>
        <begin position="37"/>
        <end position="67"/>
    </location>
</feature>
<evidence type="ECO:0000256" key="1">
    <source>
        <dbReference type="SAM" id="MobiDB-lite"/>
    </source>
</evidence>
<gene>
    <name evidence="3" type="ORF">GCM10023186_04690</name>
</gene>
<evidence type="ECO:0000313" key="4">
    <source>
        <dbReference type="Proteomes" id="UP001500454"/>
    </source>
</evidence>
<evidence type="ECO:0000256" key="2">
    <source>
        <dbReference type="SAM" id="SignalP"/>
    </source>
</evidence>
<dbReference type="RefSeq" id="WP_345221005.1">
    <property type="nucleotide sequence ID" value="NZ_BAABHA010000001.1"/>
</dbReference>
<dbReference type="Proteomes" id="UP001500454">
    <property type="component" value="Unassembled WGS sequence"/>
</dbReference>
<accession>A0ABP8IUF3</accession>
<evidence type="ECO:0008006" key="5">
    <source>
        <dbReference type="Google" id="ProtNLM"/>
    </source>
</evidence>
<name>A0ABP8IUF3_9BACT</name>